<feature type="binding site" evidence="7">
    <location>
        <position position="67"/>
    </location>
    <ligand>
        <name>Zn(2+)</name>
        <dbReference type="ChEBI" id="CHEBI:29105"/>
        <label>2</label>
    </ligand>
</feature>
<dbReference type="SMART" id="SM00849">
    <property type="entry name" value="Lactamase_B"/>
    <property type="match status" value="1"/>
</dbReference>
<evidence type="ECO:0000256" key="6">
    <source>
        <dbReference type="ARBA" id="ARBA00022833"/>
    </source>
</evidence>
<keyword evidence="4 7" id="KW-0479">Metal-binding</keyword>
<dbReference type="CDD" id="cd07723">
    <property type="entry name" value="hydroxyacylglutathione_hydrolase_MBL-fold"/>
    <property type="match status" value="1"/>
</dbReference>
<comment type="similarity">
    <text evidence="3 7">Belongs to the metallo-beta-lactamase superfamily. Glyoxalase II family.</text>
</comment>
<dbReference type="InterPro" id="IPR017782">
    <property type="entry name" value="Hydroxyacylglutathione_Hdrlase"/>
</dbReference>
<organism evidence="9 10">
    <name type="scientific">Lysobacter brunescens</name>
    <dbReference type="NCBI Taxonomy" id="262323"/>
    <lineage>
        <taxon>Bacteria</taxon>
        <taxon>Pseudomonadati</taxon>
        <taxon>Pseudomonadota</taxon>
        <taxon>Gammaproteobacteria</taxon>
        <taxon>Lysobacterales</taxon>
        <taxon>Lysobacteraceae</taxon>
        <taxon>Lysobacter</taxon>
    </lineage>
</organism>
<comment type="caution">
    <text evidence="9">The sequence shown here is derived from an EMBL/GenBank/DDBJ whole genome shotgun (WGS) entry which is preliminary data.</text>
</comment>
<dbReference type="InterPro" id="IPR050110">
    <property type="entry name" value="Glyoxalase_II_hydrolase"/>
</dbReference>
<feature type="binding site" evidence="7">
    <location>
        <position position="63"/>
    </location>
    <ligand>
        <name>Zn(2+)</name>
        <dbReference type="ChEBI" id="CHEBI:29105"/>
        <label>1</label>
    </ligand>
</feature>
<dbReference type="InterPro" id="IPR001279">
    <property type="entry name" value="Metallo-B-lactamas"/>
</dbReference>
<dbReference type="Pfam" id="PF16123">
    <property type="entry name" value="HAGH_C"/>
    <property type="match status" value="1"/>
</dbReference>
<proteinExistence type="inferred from homology"/>
<keyword evidence="6 7" id="KW-0862">Zinc</keyword>
<dbReference type="GO" id="GO:0004416">
    <property type="term" value="F:hydroxyacylglutathione hydrolase activity"/>
    <property type="evidence" value="ECO:0007669"/>
    <property type="project" value="UniProtKB-EC"/>
</dbReference>
<feature type="binding site" evidence="7">
    <location>
        <position position="68"/>
    </location>
    <ligand>
        <name>Zn(2+)</name>
        <dbReference type="ChEBI" id="CHEBI:29105"/>
        <label>2</label>
    </ligand>
</feature>
<evidence type="ECO:0000256" key="2">
    <source>
        <dbReference type="ARBA" id="ARBA00004963"/>
    </source>
</evidence>
<feature type="binding site" evidence="7">
    <location>
        <position position="142"/>
    </location>
    <ligand>
        <name>Zn(2+)</name>
        <dbReference type="ChEBI" id="CHEBI:29105"/>
        <label>2</label>
    </ligand>
</feature>
<dbReference type="InterPro" id="IPR036866">
    <property type="entry name" value="RibonucZ/Hydroxyglut_hydro"/>
</dbReference>
<sequence length="270" mass="28643">MPAFASTPLPPCVPIPLPAFEDNYIWTLAGDDGAALVVDPGDATPVLAAMANGLRLVAILVTHHHNDHIGGLAALAAAVPGIEIVAPHDDRIPLATRRVDDGERVRVAGIDFDTLAVPGHTRSHIAFNAGDAGGAPLLFCGDTLFSLGCGRLFEGTPGQMLASLDRLAALPGDTRVCCTHEYTWSNAAFALAVDPGNAALQARAEAVRDLRERLQPTLPVTLAEERATNPFLRCDDPAIRASAATRLGRQPVDRVETFAALREWKNVFRA</sequence>
<feature type="binding site" evidence="7">
    <location>
        <position position="142"/>
    </location>
    <ligand>
        <name>Zn(2+)</name>
        <dbReference type="ChEBI" id="CHEBI:29105"/>
        <label>1</label>
    </ligand>
</feature>
<dbReference type="PIRSF" id="PIRSF005457">
    <property type="entry name" value="Glx"/>
    <property type="match status" value="1"/>
</dbReference>
<comment type="catalytic activity">
    <reaction evidence="1 7">
        <text>an S-(2-hydroxyacyl)glutathione + H2O = a 2-hydroxy carboxylate + glutathione + H(+)</text>
        <dbReference type="Rhea" id="RHEA:21864"/>
        <dbReference type="ChEBI" id="CHEBI:15377"/>
        <dbReference type="ChEBI" id="CHEBI:15378"/>
        <dbReference type="ChEBI" id="CHEBI:57925"/>
        <dbReference type="ChEBI" id="CHEBI:58896"/>
        <dbReference type="ChEBI" id="CHEBI:71261"/>
        <dbReference type="EC" id="3.1.2.6"/>
    </reaction>
</comment>
<keyword evidence="5 7" id="KW-0378">Hydrolase</keyword>
<protein>
    <recommendedName>
        <fullName evidence="7">Hydroxyacylglutathione hydrolase</fullName>
        <ecNumber evidence="7">3.1.2.6</ecNumber>
    </recommendedName>
    <alternativeName>
        <fullName evidence="7">Glyoxalase II</fullName>
        <shortName evidence="7">Glx II</shortName>
    </alternativeName>
</protein>
<dbReference type="RefSeq" id="WP_386823657.1">
    <property type="nucleotide sequence ID" value="NZ_JBHTIF010000001.1"/>
</dbReference>
<dbReference type="PANTHER" id="PTHR43705:SF1">
    <property type="entry name" value="HYDROXYACYLGLUTATHIONE HYDROLASE GLOB"/>
    <property type="match status" value="1"/>
</dbReference>
<dbReference type="SUPFAM" id="SSF56281">
    <property type="entry name" value="Metallo-hydrolase/oxidoreductase"/>
    <property type="match status" value="1"/>
</dbReference>
<feature type="binding site" evidence="7">
    <location>
        <position position="65"/>
    </location>
    <ligand>
        <name>Zn(2+)</name>
        <dbReference type="ChEBI" id="CHEBI:29105"/>
        <label>1</label>
    </ligand>
</feature>
<evidence type="ECO:0000259" key="8">
    <source>
        <dbReference type="SMART" id="SM00849"/>
    </source>
</evidence>
<dbReference type="Proteomes" id="UP001597110">
    <property type="component" value="Unassembled WGS sequence"/>
</dbReference>
<evidence type="ECO:0000313" key="10">
    <source>
        <dbReference type="Proteomes" id="UP001597110"/>
    </source>
</evidence>
<comment type="function">
    <text evidence="7">Thiolesterase that catalyzes the hydrolysis of S-D-lactoyl-glutathione to form glutathione and D-lactic acid.</text>
</comment>
<feature type="binding site" evidence="7">
    <location>
        <position position="180"/>
    </location>
    <ligand>
        <name>Zn(2+)</name>
        <dbReference type="ChEBI" id="CHEBI:29105"/>
        <label>2</label>
    </ligand>
</feature>
<dbReference type="EC" id="3.1.2.6" evidence="7"/>
<keyword evidence="10" id="KW-1185">Reference proteome</keyword>
<evidence type="ECO:0000256" key="5">
    <source>
        <dbReference type="ARBA" id="ARBA00022801"/>
    </source>
</evidence>
<feature type="domain" description="Metallo-beta-lactamase" evidence="8">
    <location>
        <begin position="22"/>
        <end position="180"/>
    </location>
</feature>
<comment type="cofactor">
    <cofactor evidence="7">
        <name>Zn(2+)</name>
        <dbReference type="ChEBI" id="CHEBI:29105"/>
    </cofactor>
    <text evidence="7">Binds 2 Zn(2+) ions per subunit.</text>
</comment>
<evidence type="ECO:0000256" key="7">
    <source>
        <dbReference type="HAMAP-Rule" id="MF_01374"/>
    </source>
</evidence>
<feature type="binding site" evidence="7">
    <location>
        <position position="120"/>
    </location>
    <ligand>
        <name>Zn(2+)</name>
        <dbReference type="ChEBI" id="CHEBI:29105"/>
        <label>1</label>
    </ligand>
</feature>
<dbReference type="InterPro" id="IPR035680">
    <property type="entry name" value="Clx_II_MBL"/>
</dbReference>
<gene>
    <name evidence="7 9" type="primary">gloB</name>
    <name evidence="9" type="ORF">ACFQ0E_10885</name>
</gene>
<dbReference type="NCBIfam" id="TIGR03413">
    <property type="entry name" value="GSH_gloB"/>
    <property type="match status" value="1"/>
</dbReference>
<evidence type="ECO:0000313" key="9">
    <source>
        <dbReference type="EMBL" id="MFD0726096.1"/>
    </source>
</evidence>
<dbReference type="InterPro" id="IPR032282">
    <property type="entry name" value="HAGH_C"/>
</dbReference>
<dbReference type="Gene3D" id="3.60.15.10">
    <property type="entry name" value="Ribonuclease Z/Hydroxyacylglutathione hydrolase-like"/>
    <property type="match status" value="1"/>
</dbReference>
<comment type="subunit">
    <text evidence="7">Monomer.</text>
</comment>
<dbReference type="PANTHER" id="PTHR43705">
    <property type="entry name" value="HYDROXYACYLGLUTATHIONE HYDROLASE"/>
    <property type="match status" value="1"/>
</dbReference>
<dbReference type="Pfam" id="PF00753">
    <property type="entry name" value="Lactamase_B"/>
    <property type="match status" value="1"/>
</dbReference>
<comment type="pathway">
    <text evidence="2 7">Secondary metabolite metabolism; methylglyoxal degradation; (R)-lactate from methylglyoxal: step 2/2.</text>
</comment>
<name>A0ABW2YEM2_9GAMM</name>
<dbReference type="EMBL" id="JBHTIF010000001">
    <property type="protein sequence ID" value="MFD0726096.1"/>
    <property type="molecule type" value="Genomic_DNA"/>
</dbReference>
<evidence type="ECO:0000256" key="3">
    <source>
        <dbReference type="ARBA" id="ARBA00006759"/>
    </source>
</evidence>
<accession>A0ABW2YEM2</accession>
<evidence type="ECO:0000256" key="4">
    <source>
        <dbReference type="ARBA" id="ARBA00022723"/>
    </source>
</evidence>
<evidence type="ECO:0000256" key="1">
    <source>
        <dbReference type="ARBA" id="ARBA00001623"/>
    </source>
</evidence>
<reference evidence="10" key="1">
    <citation type="journal article" date="2019" name="Int. J. Syst. Evol. Microbiol.">
        <title>The Global Catalogue of Microorganisms (GCM) 10K type strain sequencing project: providing services to taxonomists for standard genome sequencing and annotation.</title>
        <authorList>
            <consortium name="The Broad Institute Genomics Platform"/>
            <consortium name="The Broad Institute Genome Sequencing Center for Infectious Disease"/>
            <person name="Wu L."/>
            <person name="Ma J."/>
        </authorList>
    </citation>
    <scope>NUCLEOTIDE SEQUENCE [LARGE SCALE GENOMIC DNA]</scope>
    <source>
        <strain evidence="10">CCUG 55585</strain>
    </source>
</reference>
<dbReference type="HAMAP" id="MF_01374">
    <property type="entry name" value="Glyoxalase_2"/>
    <property type="match status" value="1"/>
</dbReference>